<dbReference type="EMBL" id="JAAOYO010000003">
    <property type="protein sequence ID" value="NII41239.1"/>
    <property type="molecule type" value="Genomic_DNA"/>
</dbReference>
<evidence type="ECO:0000256" key="3">
    <source>
        <dbReference type="ARBA" id="ARBA00022729"/>
    </source>
</evidence>
<dbReference type="Pfam" id="PF03009">
    <property type="entry name" value="GDPD"/>
    <property type="match status" value="1"/>
</dbReference>
<evidence type="ECO:0000313" key="9">
    <source>
        <dbReference type="Proteomes" id="UP001318300"/>
    </source>
</evidence>
<evidence type="ECO:0000256" key="4">
    <source>
        <dbReference type="ARBA" id="ARBA00022798"/>
    </source>
</evidence>
<keyword evidence="5 8" id="KW-0378">Hydrolase</keyword>
<evidence type="ECO:0000313" key="8">
    <source>
        <dbReference type="EMBL" id="NII41239.1"/>
    </source>
</evidence>
<organism evidence="8 9">
    <name type="scientific">Curtobacterium salicis</name>
    <dbReference type="NCBI Taxonomy" id="1779862"/>
    <lineage>
        <taxon>Bacteria</taxon>
        <taxon>Bacillati</taxon>
        <taxon>Actinomycetota</taxon>
        <taxon>Actinomycetes</taxon>
        <taxon>Micrococcales</taxon>
        <taxon>Microbacteriaceae</taxon>
        <taxon>Curtobacterium</taxon>
    </lineage>
</organism>
<sequence length="340" mass="36801">MQPLVIAHRGASGYRPEHSRSAYDLAIELGADAIEPDLVPTKDGVLVLRHENEVSGTTDVADRPEFRDRRTTKTIDGHRLTGWFTEDFTWDEVRTLRTRERLPELRPASRQHDGEDTVLRLEDLLAILDAAPRRVGLVAEVKHASAFAAAGFSMASLLDGVLGDAGWRGDDRLTVESFEKGVLRQVAEHGTGGRLVYLQEARGAAADEVAAAGSAAPTYAAERTDAALTRLASEFDGISVDLPTLMAGVDTRAVDDPRPVRSDVVDRAHAAGLAVYTWTLRPENRFLPAALRRGGDLAATGDWERWFTSVLRTGVDGVFADHADLAVRARSLVAGQPGPA</sequence>
<dbReference type="PANTHER" id="PTHR43620">
    <property type="entry name" value="GLYCEROPHOSPHORYL DIESTER PHOSPHODIESTERASE"/>
    <property type="match status" value="1"/>
</dbReference>
<dbReference type="RefSeq" id="WP_166780329.1">
    <property type="nucleotide sequence ID" value="NZ_JAAOYO010000003.1"/>
</dbReference>
<dbReference type="Gene3D" id="3.20.20.190">
    <property type="entry name" value="Phosphatidylinositol (PI) phosphodiesterase"/>
    <property type="match status" value="1"/>
</dbReference>
<proteinExistence type="inferred from homology"/>
<reference evidence="8 9" key="1">
    <citation type="submission" date="2020-03" db="EMBL/GenBank/DDBJ databases">
        <title>Above-ground endophytic microbial communities from plants in different locations in the United States.</title>
        <authorList>
            <person name="Frank C."/>
        </authorList>
    </citation>
    <scope>NUCLEOTIDE SEQUENCE [LARGE SCALE GENOMIC DNA]</scope>
    <source>
        <strain evidence="8 9">WW7</strain>
    </source>
</reference>
<dbReference type="PANTHER" id="PTHR43620:SF7">
    <property type="entry name" value="GLYCEROPHOSPHODIESTER PHOSPHODIESTERASE GDPD5-RELATED"/>
    <property type="match status" value="1"/>
</dbReference>
<dbReference type="InterPro" id="IPR030395">
    <property type="entry name" value="GP_PDE_dom"/>
</dbReference>
<dbReference type="InterPro" id="IPR017946">
    <property type="entry name" value="PLC-like_Pdiesterase_TIM-brl"/>
</dbReference>
<accession>A0ABX0TBK1</accession>
<keyword evidence="4" id="KW-0319">Glycerol metabolism</keyword>
<dbReference type="GO" id="GO:0008889">
    <property type="term" value="F:glycerophosphodiester phosphodiesterase activity"/>
    <property type="evidence" value="ECO:0007669"/>
    <property type="project" value="UniProtKB-EC"/>
</dbReference>
<keyword evidence="9" id="KW-1185">Reference proteome</keyword>
<keyword evidence="3" id="KW-0732">Signal</keyword>
<gene>
    <name evidence="8" type="ORF">E9228_001886</name>
</gene>
<comment type="similarity">
    <text evidence="1">Belongs to the glycerophosphoryl diester phosphodiesterase family.</text>
</comment>
<protein>
    <recommendedName>
        <fullName evidence="2">glycerophosphodiester phosphodiesterase</fullName>
        <ecNumber evidence="2">3.1.4.46</ecNumber>
    </recommendedName>
</protein>
<dbReference type="SUPFAM" id="SSF51695">
    <property type="entry name" value="PLC-like phosphodiesterases"/>
    <property type="match status" value="1"/>
</dbReference>
<feature type="domain" description="GP-PDE" evidence="7">
    <location>
        <begin position="3"/>
        <end position="330"/>
    </location>
</feature>
<comment type="caution">
    <text evidence="8">The sequence shown here is derived from an EMBL/GenBank/DDBJ whole genome shotgun (WGS) entry which is preliminary data.</text>
</comment>
<name>A0ABX0TBK1_9MICO</name>
<dbReference type="EC" id="3.1.4.46" evidence="2"/>
<dbReference type="Proteomes" id="UP001318300">
    <property type="component" value="Unassembled WGS sequence"/>
</dbReference>
<evidence type="ECO:0000256" key="6">
    <source>
        <dbReference type="ARBA" id="ARBA00047512"/>
    </source>
</evidence>
<evidence type="ECO:0000259" key="7">
    <source>
        <dbReference type="PROSITE" id="PS51704"/>
    </source>
</evidence>
<evidence type="ECO:0000256" key="2">
    <source>
        <dbReference type="ARBA" id="ARBA00012247"/>
    </source>
</evidence>
<comment type="catalytic activity">
    <reaction evidence="6">
        <text>a sn-glycero-3-phosphodiester + H2O = an alcohol + sn-glycerol 3-phosphate + H(+)</text>
        <dbReference type="Rhea" id="RHEA:12969"/>
        <dbReference type="ChEBI" id="CHEBI:15377"/>
        <dbReference type="ChEBI" id="CHEBI:15378"/>
        <dbReference type="ChEBI" id="CHEBI:30879"/>
        <dbReference type="ChEBI" id="CHEBI:57597"/>
        <dbReference type="ChEBI" id="CHEBI:83408"/>
        <dbReference type="EC" id="3.1.4.46"/>
    </reaction>
</comment>
<evidence type="ECO:0000256" key="1">
    <source>
        <dbReference type="ARBA" id="ARBA00007277"/>
    </source>
</evidence>
<dbReference type="PROSITE" id="PS51704">
    <property type="entry name" value="GP_PDE"/>
    <property type="match status" value="1"/>
</dbReference>
<evidence type="ECO:0000256" key="5">
    <source>
        <dbReference type="ARBA" id="ARBA00022801"/>
    </source>
</evidence>